<dbReference type="RefSeq" id="WP_264279482.1">
    <property type="nucleotide sequence ID" value="NZ_CP107006.1"/>
</dbReference>
<gene>
    <name evidence="2" type="ORF">MKQ68_12875</name>
</gene>
<feature type="transmembrane region" description="Helical" evidence="1">
    <location>
        <begin position="85"/>
        <end position="103"/>
    </location>
</feature>
<organism evidence="2 3">
    <name type="scientific">Chitinophaga horti</name>
    <dbReference type="NCBI Taxonomy" id="2920382"/>
    <lineage>
        <taxon>Bacteria</taxon>
        <taxon>Pseudomonadati</taxon>
        <taxon>Bacteroidota</taxon>
        <taxon>Chitinophagia</taxon>
        <taxon>Chitinophagales</taxon>
        <taxon>Chitinophagaceae</taxon>
        <taxon>Chitinophaga</taxon>
    </lineage>
</organism>
<evidence type="ECO:0000256" key="1">
    <source>
        <dbReference type="SAM" id="Phobius"/>
    </source>
</evidence>
<dbReference type="Proteomes" id="UP001162741">
    <property type="component" value="Chromosome"/>
</dbReference>
<accession>A0ABY6IXX2</accession>
<keyword evidence="1" id="KW-0812">Transmembrane</keyword>
<name>A0ABY6IXX2_9BACT</name>
<keyword evidence="1" id="KW-1133">Transmembrane helix</keyword>
<protein>
    <submittedName>
        <fullName evidence="2">Uncharacterized protein</fullName>
    </submittedName>
</protein>
<dbReference type="EMBL" id="CP107006">
    <property type="protein sequence ID" value="UYQ90986.1"/>
    <property type="molecule type" value="Genomic_DNA"/>
</dbReference>
<keyword evidence="3" id="KW-1185">Reference proteome</keyword>
<feature type="transmembrane region" description="Helical" evidence="1">
    <location>
        <begin position="123"/>
        <end position="142"/>
    </location>
</feature>
<reference evidence="2" key="1">
    <citation type="submission" date="2022-10" db="EMBL/GenBank/DDBJ databases">
        <title>Chitinophaga sp. nov., isolated from soil.</title>
        <authorList>
            <person name="Jeon C.O."/>
        </authorList>
    </citation>
    <scope>NUCLEOTIDE SEQUENCE</scope>
    <source>
        <strain evidence="2">R8</strain>
    </source>
</reference>
<proteinExistence type="predicted"/>
<sequence length="151" mass="15604">MKGAAMAGGLVGACVLTALHELTRRTTLKAPRMDLLGMQVLAKGWSKTNLAPLSEKQLYSYTLAGDILSNAAYYSLAAAGDRKNLFIRAGVLGVAAGAAAICIPRKTGLNAGYSNRSLQTKALTVGLYLAGSLAAAAAIRLLDKVGPRNGQ</sequence>
<keyword evidence="1" id="KW-0472">Membrane</keyword>
<evidence type="ECO:0000313" key="2">
    <source>
        <dbReference type="EMBL" id="UYQ90986.1"/>
    </source>
</evidence>
<evidence type="ECO:0000313" key="3">
    <source>
        <dbReference type="Proteomes" id="UP001162741"/>
    </source>
</evidence>